<sequence>MAVRLKYDKYYPLNTVPYSIEPANSVESLCRTFKTASNFRLIGRIDVAPESVMHKLHYPMQNACE</sequence>
<accession>A0A256GWJ6</accession>
<name>A0A256GWJ6_9HYPH</name>
<protein>
    <submittedName>
        <fullName evidence="1">Uncharacterized protein</fullName>
    </submittedName>
</protein>
<reference evidence="1 2" key="1">
    <citation type="submission" date="2017-07" db="EMBL/GenBank/DDBJ databases">
        <title>Draft genome of Ochrobactrum lupini type strain LUP21.</title>
        <authorList>
            <person name="Krzyzanowska D.M."/>
            <person name="Jafra S."/>
        </authorList>
    </citation>
    <scope>NUCLEOTIDE SEQUENCE [LARGE SCALE GENOMIC DNA]</scope>
    <source>
        <strain evidence="1 2">LUP21</strain>
    </source>
</reference>
<evidence type="ECO:0000313" key="1">
    <source>
        <dbReference type="EMBL" id="OYR31509.1"/>
    </source>
</evidence>
<dbReference type="AlphaFoldDB" id="A0A256GWJ6"/>
<evidence type="ECO:0000313" key="2">
    <source>
        <dbReference type="Proteomes" id="UP000216363"/>
    </source>
</evidence>
<organism evidence="1 2">
    <name type="scientific">Brucella lupini</name>
    <dbReference type="NCBI Taxonomy" id="255457"/>
    <lineage>
        <taxon>Bacteria</taxon>
        <taxon>Pseudomonadati</taxon>
        <taxon>Pseudomonadota</taxon>
        <taxon>Alphaproteobacteria</taxon>
        <taxon>Hyphomicrobiales</taxon>
        <taxon>Brucellaceae</taxon>
        <taxon>Brucella/Ochrobactrum group</taxon>
        <taxon>Brucella</taxon>
    </lineage>
</organism>
<dbReference type="EMBL" id="NNRN01000038">
    <property type="protein sequence ID" value="OYR31509.1"/>
    <property type="molecule type" value="Genomic_DNA"/>
</dbReference>
<dbReference type="Proteomes" id="UP000216363">
    <property type="component" value="Unassembled WGS sequence"/>
</dbReference>
<comment type="caution">
    <text evidence="1">The sequence shown here is derived from an EMBL/GenBank/DDBJ whole genome shotgun (WGS) entry which is preliminary data.</text>
</comment>
<proteinExistence type="predicted"/>
<gene>
    <name evidence="1" type="ORF">CES86_1002</name>
</gene>